<dbReference type="RefSeq" id="XP_056768094.1">
    <property type="nucleotide sequence ID" value="XM_056907367.1"/>
</dbReference>
<feature type="transmembrane region" description="Helical" evidence="2">
    <location>
        <begin position="20"/>
        <end position="43"/>
    </location>
</feature>
<keyword evidence="2" id="KW-0812">Transmembrane</keyword>
<feature type="region of interest" description="Disordered" evidence="1">
    <location>
        <begin position="166"/>
        <end position="189"/>
    </location>
</feature>
<name>A0AAD6G4J6_9EURO</name>
<proteinExistence type="predicted"/>
<feature type="transmembrane region" description="Helical" evidence="2">
    <location>
        <begin position="283"/>
        <end position="303"/>
    </location>
</feature>
<keyword evidence="4" id="KW-1185">Reference proteome</keyword>
<reference evidence="3" key="1">
    <citation type="submission" date="2022-12" db="EMBL/GenBank/DDBJ databases">
        <authorList>
            <person name="Petersen C."/>
        </authorList>
    </citation>
    <scope>NUCLEOTIDE SEQUENCE</scope>
    <source>
        <strain evidence="3">IBT 16125</strain>
    </source>
</reference>
<keyword evidence="2" id="KW-0472">Membrane</keyword>
<organism evidence="3 4">
    <name type="scientific">Penicillium daleae</name>
    <dbReference type="NCBI Taxonomy" id="63821"/>
    <lineage>
        <taxon>Eukaryota</taxon>
        <taxon>Fungi</taxon>
        <taxon>Dikarya</taxon>
        <taxon>Ascomycota</taxon>
        <taxon>Pezizomycotina</taxon>
        <taxon>Eurotiomycetes</taxon>
        <taxon>Eurotiomycetidae</taxon>
        <taxon>Eurotiales</taxon>
        <taxon>Aspergillaceae</taxon>
        <taxon>Penicillium</taxon>
    </lineage>
</organism>
<reference evidence="3" key="2">
    <citation type="journal article" date="2023" name="IMA Fungus">
        <title>Comparative genomic study of the Penicillium genus elucidates a diverse pangenome and 15 lateral gene transfer events.</title>
        <authorList>
            <person name="Petersen C."/>
            <person name="Sorensen T."/>
            <person name="Nielsen M.R."/>
            <person name="Sondergaard T.E."/>
            <person name="Sorensen J.L."/>
            <person name="Fitzpatrick D.A."/>
            <person name="Frisvad J.C."/>
            <person name="Nielsen K.L."/>
        </authorList>
    </citation>
    <scope>NUCLEOTIDE SEQUENCE</scope>
    <source>
        <strain evidence="3">IBT 16125</strain>
    </source>
</reference>
<feature type="transmembrane region" description="Helical" evidence="2">
    <location>
        <begin position="85"/>
        <end position="106"/>
    </location>
</feature>
<comment type="caution">
    <text evidence="3">The sequence shown here is derived from an EMBL/GenBank/DDBJ whole genome shotgun (WGS) entry which is preliminary data.</text>
</comment>
<evidence type="ECO:0000313" key="3">
    <source>
        <dbReference type="EMBL" id="KAJ5455721.1"/>
    </source>
</evidence>
<keyword evidence="2" id="KW-1133">Transmembrane helix</keyword>
<dbReference type="AlphaFoldDB" id="A0AAD6G4J6"/>
<feature type="transmembrane region" description="Helical" evidence="2">
    <location>
        <begin position="211"/>
        <end position="236"/>
    </location>
</feature>
<feature type="transmembrane region" description="Helical" evidence="2">
    <location>
        <begin position="55"/>
        <end position="73"/>
    </location>
</feature>
<feature type="compositionally biased region" description="Polar residues" evidence="1">
    <location>
        <begin position="173"/>
        <end position="185"/>
    </location>
</feature>
<evidence type="ECO:0000256" key="1">
    <source>
        <dbReference type="SAM" id="MobiDB-lite"/>
    </source>
</evidence>
<accession>A0AAD6G4J6</accession>
<dbReference type="GeneID" id="81597610"/>
<feature type="transmembrane region" description="Helical" evidence="2">
    <location>
        <begin position="248"/>
        <end position="271"/>
    </location>
</feature>
<sequence>MARQTPPILSMQEAYLVPYGAIGFASDIATLYMVTCLLFGRAPLCPARTICNTDLAKFLIGLWIFFIFVLNEYNVEKCWQHWELVLINVSNGLMGLFVAVVGFFTVSSWHPLIKGEAQEDDPESQPVLGAVWLSTPEEETAVSDERTCDSIGEYGAMADMPSSGLSRLGSSSMQGESNRTSNVSPHMSEVTRELNSMANGPAQSGDQKVKVVFLAVLGVRIGAVLIGSISLARLAVLEGKESSKKICLIFGILGGLTIVGTLFTFVCELCYLGKGTDPGLKPLRYLLVSLFALLLMFFTDWILGCVLDSLSGVPIADIDMEELSRYWVYLAVTKLPMFAF</sequence>
<gene>
    <name evidence="3" type="ORF">N7458_003985</name>
</gene>
<dbReference type="EMBL" id="JAPVEA010000004">
    <property type="protein sequence ID" value="KAJ5455721.1"/>
    <property type="molecule type" value="Genomic_DNA"/>
</dbReference>
<evidence type="ECO:0008006" key="5">
    <source>
        <dbReference type="Google" id="ProtNLM"/>
    </source>
</evidence>
<evidence type="ECO:0000256" key="2">
    <source>
        <dbReference type="SAM" id="Phobius"/>
    </source>
</evidence>
<protein>
    <recommendedName>
        <fullName evidence="5">Transmembrane protein</fullName>
    </recommendedName>
</protein>
<evidence type="ECO:0000313" key="4">
    <source>
        <dbReference type="Proteomes" id="UP001213681"/>
    </source>
</evidence>
<dbReference type="Proteomes" id="UP001213681">
    <property type="component" value="Unassembled WGS sequence"/>
</dbReference>